<dbReference type="PANTHER" id="PTHR30055">
    <property type="entry name" value="HTH-TYPE TRANSCRIPTIONAL REGULATOR RUTR"/>
    <property type="match status" value="1"/>
</dbReference>
<protein>
    <recommendedName>
        <fullName evidence="5">HTH tetR-type domain-containing protein</fullName>
    </recommendedName>
</protein>
<dbReference type="InterPro" id="IPR001647">
    <property type="entry name" value="HTH_TetR"/>
</dbReference>
<dbReference type="PROSITE" id="PS50977">
    <property type="entry name" value="HTH_TETR_2"/>
    <property type="match status" value="1"/>
</dbReference>
<dbReference type="InterPro" id="IPR009057">
    <property type="entry name" value="Homeodomain-like_sf"/>
</dbReference>
<keyword evidence="1" id="KW-0805">Transcription regulation</keyword>
<dbReference type="AlphaFoldDB" id="A0A062U731"/>
<dbReference type="PANTHER" id="PTHR30055:SF234">
    <property type="entry name" value="HTH-TYPE TRANSCRIPTIONAL REGULATOR BETI"/>
    <property type="match status" value="1"/>
</dbReference>
<dbReference type="GO" id="GO:0000976">
    <property type="term" value="F:transcription cis-regulatory region binding"/>
    <property type="evidence" value="ECO:0007669"/>
    <property type="project" value="TreeGrafter"/>
</dbReference>
<keyword evidence="3" id="KW-0804">Transcription</keyword>
<dbReference type="Pfam" id="PF00440">
    <property type="entry name" value="TetR_N"/>
    <property type="match status" value="1"/>
</dbReference>
<reference evidence="6 7" key="1">
    <citation type="journal article" date="2014" name="Antonie Van Leeuwenhoek">
        <title>Hyphomonas beringensis sp. nov. and Hyphomonas chukchiensis sp. nov., isolated from surface seawater of the Bering Sea and Chukchi Sea.</title>
        <authorList>
            <person name="Li C."/>
            <person name="Lai Q."/>
            <person name="Li G."/>
            <person name="Dong C."/>
            <person name="Wang J."/>
            <person name="Liao Y."/>
            <person name="Shao Z."/>
        </authorList>
    </citation>
    <scope>NUCLEOTIDE SEQUENCE [LARGE SCALE GENOMIC DNA]</scope>
    <source>
        <strain evidence="6 7">25B14_1</strain>
    </source>
</reference>
<dbReference type="Gene3D" id="1.10.357.10">
    <property type="entry name" value="Tetracycline Repressor, domain 2"/>
    <property type="match status" value="1"/>
</dbReference>
<dbReference type="Proteomes" id="UP000027037">
    <property type="component" value="Unassembled WGS sequence"/>
</dbReference>
<dbReference type="PATRIC" id="fig|1280946.3.peg.3155"/>
<sequence>MQTSASSPISKQRQRFLALSPEQQAGWLDPAEKEFSQHGFTTASMNRILLEAGASKGQSYYYFQDKADLYRAVIERAFAQFLELADLKYPKPSSPEDFWHQSAANMATVSAIMNQDARLADLARGIHQDLAAQQALADFMQMLTQRLTLLIIIGREVGAVRQDLPLDLLVSTAFSTMREVDNWFAHHMESVAPAERGALNLRATQLIFMMLAPADMSARLTQTLSPKSGDQT</sequence>
<evidence type="ECO:0000313" key="7">
    <source>
        <dbReference type="Proteomes" id="UP000027037"/>
    </source>
</evidence>
<dbReference type="STRING" id="1280946.HY29_05325"/>
<evidence type="ECO:0000256" key="4">
    <source>
        <dbReference type="PROSITE-ProRule" id="PRU00335"/>
    </source>
</evidence>
<evidence type="ECO:0000259" key="5">
    <source>
        <dbReference type="PROSITE" id="PS50977"/>
    </source>
</evidence>
<dbReference type="InterPro" id="IPR050109">
    <property type="entry name" value="HTH-type_TetR-like_transc_reg"/>
</dbReference>
<gene>
    <name evidence="6" type="ORF">HY29_05325</name>
</gene>
<evidence type="ECO:0000256" key="1">
    <source>
        <dbReference type="ARBA" id="ARBA00023015"/>
    </source>
</evidence>
<dbReference type="RefSeq" id="WP_034798699.1">
    <property type="nucleotide sequence ID" value="NZ_AWFF01000076.1"/>
</dbReference>
<keyword evidence="2 4" id="KW-0238">DNA-binding</keyword>
<dbReference type="eggNOG" id="COG1309">
    <property type="taxonomic scope" value="Bacteria"/>
</dbReference>
<dbReference type="SUPFAM" id="SSF46689">
    <property type="entry name" value="Homeodomain-like"/>
    <property type="match status" value="1"/>
</dbReference>
<comment type="caution">
    <text evidence="6">The sequence shown here is derived from an EMBL/GenBank/DDBJ whole genome shotgun (WGS) entry which is preliminary data.</text>
</comment>
<dbReference type="OrthoDB" id="8478851at2"/>
<dbReference type="EMBL" id="AWFF01000076">
    <property type="protein sequence ID" value="KCZ51960.1"/>
    <property type="molecule type" value="Genomic_DNA"/>
</dbReference>
<dbReference type="GO" id="GO:0003700">
    <property type="term" value="F:DNA-binding transcription factor activity"/>
    <property type="evidence" value="ECO:0007669"/>
    <property type="project" value="TreeGrafter"/>
</dbReference>
<organism evidence="6 7">
    <name type="scientific">Hyphomonas beringensis</name>
    <dbReference type="NCBI Taxonomy" id="1280946"/>
    <lineage>
        <taxon>Bacteria</taxon>
        <taxon>Pseudomonadati</taxon>
        <taxon>Pseudomonadota</taxon>
        <taxon>Alphaproteobacteria</taxon>
        <taxon>Hyphomonadales</taxon>
        <taxon>Hyphomonadaceae</taxon>
        <taxon>Hyphomonas</taxon>
    </lineage>
</organism>
<evidence type="ECO:0000256" key="3">
    <source>
        <dbReference type="ARBA" id="ARBA00023163"/>
    </source>
</evidence>
<evidence type="ECO:0000256" key="2">
    <source>
        <dbReference type="ARBA" id="ARBA00023125"/>
    </source>
</evidence>
<accession>A0A062U731</accession>
<feature type="DNA-binding region" description="H-T-H motif" evidence="4">
    <location>
        <begin position="44"/>
        <end position="63"/>
    </location>
</feature>
<name>A0A062U731_9PROT</name>
<keyword evidence="7" id="KW-1185">Reference proteome</keyword>
<proteinExistence type="predicted"/>
<feature type="domain" description="HTH tetR-type" evidence="5">
    <location>
        <begin position="21"/>
        <end position="81"/>
    </location>
</feature>
<evidence type="ECO:0000313" key="6">
    <source>
        <dbReference type="EMBL" id="KCZ51960.1"/>
    </source>
</evidence>